<dbReference type="GO" id="GO:0015920">
    <property type="term" value="P:lipopolysaccharide transport"/>
    <property type="evidence" value="ECO:0007669"/>
    <property type="project" value="TreeGrafter"/>
</dbReference>
<feature type="transmembrane region" description="Helical" evidence="12">
    <location>
        <begin position="335"/>
        <end position="356"/>
    </location>
</feature>
<evidence type="ECO:0000313" key="15">
    <source>
        <dbReference type="Proteomes" id="UP000051276"/>
    </source>
</evidence>
<organism evidence="13 16">
    <name type="scientific">endosymbiont of Ridgeia piscesae</name>
    <dbReference type="NCBI Taxonomy" id="54398"/>
    <lineage>
        <taxon>Bacteria</taxon>
        <taxon>Pseudomonadati</taxon>
        <taxon>Pseudomonadota</taxon>
        <taxon>Gammaproteobacteria</taxon>
        <taxon>sulfur-oxidizing symbionts</taxon>
    </lineage>
</organism>
<dbReference type="Pfam" id="PF03739">
    <property type="entry name" value="LptF_LptG"/>
    <property type="match status" value="1"/>
</dbReference>
<feature type="transmembrane region" description="Helical" evidence="12">
    <location>
        <begin position="61"/>
        <end position="79"/>
    </location>
</feature>
<proteinExistence type="inferred from homology"/>
<keyword evidence="6" id="KW-1003">Cell membrane</keyword>
<dbReference type="NCBIfam" id="TIGR04407">
    <property type="entry name" value="LptF_YjgP"/>
    <property type="match status" value="1"/>
</dbReference>
<accession>A0A0T5YW85</accession>
<keyword evidence="9 12" id="KW-1133">Transmembrane helix</keyword>
<dbReference type="Proteomes" id="UP000051634">
    <property type="component" value="Unassembled WGS sequence"/>
</dbReference>
<reference evidence="15 16" key="1">
    <citation type="submission" date="2015-11" db="EMBL/GenBank/DDBJ databases">
        <title>The genome of Candidatus Endoriftia persephone in Ridgeia piscesae and population structure of the North Eastern Pacific vestimentiferan symbionts.</title>
        <authorList>
            <person name="Perez M."/>
            <person name="Juniper K.S."/>
        </authorList>
    </citation>
    <scope>NUCLEOTIDE SEQUENCE [LARGE SCALE GENOMIC DNA]</scope>
    <source>
        <strain evidence="14">Ind10</strain>
        <strain evidence="13">Ind11</strain>
    </source>
</reference>
<evidence type="ECO:0000313" key="16">
    <source>
        <dbReference type="Proteomes" id="UP000051634"/>
    </source>
</evidence>
<protein>
    <recommendedName>
        <fullName evidence="4">Lipopolysaccharide export system permease protein LptF</fullName>
    </recommendedName>
</protein>
<keyword evidence="16" id="KW-1185">Reference proteome</keyword>
<evidence type="ECO:0000256" key="2">
    <source>
        <dbReference type="ARBA" id="ARBA00004429"/>
    </source>
</evidence>
<gene>
    <name evidence="13" type="ORF">Ga0074115_11112</name>
    <name evidence="14" type="ORF">Ga0076813_13937</name>
</gene>
<keyword evidence="10 12" id="KW-0472">Membrane</keyword>
<evidence type="ECO:0000256" key="1">
    <source>
        <dbReference type="ARBA" id="ARBA00002265"/>
    </source>
</evidence>
<dbReference type="AlphaFoldDB" id="A0A0T5YW85"/>
<keyword evidence="7" id="KW-0997">Cell inner membrane</keyword>
<evidence type="ECO:0000256" key="11">
    <source>
        <dbReference type="ARBA" id="ARBA00026081"/>
    </source>
</evidence>
<dbReference type="OrthoDB" id="9778062at2"/>
<evidence type="ECO:0000256" key="8">
    <source>
        <dbReference type="ARBA" id="ARBA00022692"/>
    </source>
</evidence>
<name>A0A0T5YW85_9GAMM</name>
<evidence type="ECO:0000256" key="3">
    <source>
        <dbReference type="ARBA" id="ARBA00007725"/>
    </source>
</evidence>
<comment type="function">
    <text evidence="1">Part of the ABC transporter complex LptBFG involved in the translocation of lipopolysaccharide (LPS) from the inner membrane to the outer membrane.</text>
</comment>
<dbReference type="STRING" id="54398.Ga0074115_11112"/>
<feature type="transmembrane region" description="Helical" evidence="12">
    <location>
        <begin position="100"/>
        <end position="120"/>
    </location>
</feature>
<dbReference type="Proteomes" id="UP000051276">
    <property type="component" value="Unassembled WGS sequence"/>
</dbReference>
<evidence type="ECO:0000313" key="14">
    <source>
        <dbReference type="EMBL" id="KRT58669.1"/>
    </source>
</evidence>
<evidence type="ECO:0000256" key="10">
    <source>
        <dbReference type="ARBA" id="ARBA00023136"/>
    </source>
</evidence>
<feature type="transmembrane region" description="Helical" evidence="12">
    <location>
        <begin position="302"/>
        <end position="323"/>
    </location>
</feature>
<evidence type="ECO:0000256" key="6">
    <source>
        <dbReference type="ARBA" id="ARBA00022475"/>
    </source>
</evidence>
<evidence type="ECO:0000256" key="7">
    <source>
        <dbReference type="ARBA" id="ARBA00022519"/>
    </source>
</evidence>
<evidence type="ECO:0000313" key="13">
    <source>
        <dbReference type="EMBL" id="KRT54889.1"/>
    </source>
</evidence>
<dbReference type="EMBL" id="LDXT01000086">
    <property type="protein sequence ID" value="KRT54889.1"/>
    <property type="molecule type" value="Genomic_DNA"/>
</dbReference>
<dbReference type="PANTHER" id="PTHR33529:SF7">
    <property type="entry name" value="LIPOPOLYSACCHARIDE EXPORT SYSTEM PERMEASE PROTEIN LPTF"/>
    <property type="match status" value="1"/>
</dbReference>
<evidence type="ECO:0000256" key="9">
    <source>
        <dbReference type="ARBA" id="ARBA00022989"/>
    </source>
</evidence>
<evidence type="ECO:0000256" key="12">
    <source>
        <dbReference type="SAM" id="Phobius"/>
    </source>
</evidence>
<keyword evidence="5" id="KW-0813">Transport</keyword>
<evidence type="ECO:0000256" key="4">
    <source>
        <dbReference type="ARBA" id="ARBA00014213"/>
    </source>
</evidence>
<comment type="subunit">
    <text evidence="11">Component of the lipopolysaccharide transport and assembly complex. The LptBFG transporter is composed of two ATP-binding proteins (LptB) and two transmembrane proteins (LptF and LptG).</text>
</comment>
<sequence length="369" mass="41716">MISRIDRYLLLEVFKALFAILLVLLLIMLSQSFVAFLKQVAVGEFNQDVVFKLLGLQMVRFQARLIPPAFFFAVLYAVGRMHRDSEMIALQACGVGGWRVFRPILMAAVPMALLVAWLSMVVEPWGIRLKAEIIAAQKGQTSALAGVSPGRFNEYSRGNLVFYVESFSADGRRMHKIFVQHRRNGNLDVISAAEGYQRVDPESGFRYLVLEKGFRYQGEPGRADYTVSEFASYALRIGEAPPAVGVRSRSSLPTLMLLAADEIRFRAEFQKRLAPVLAVLVFTLLSLPLSRSLPRQGPSGRILLAFLIYALYLSLQGASQNWMVDGKIPSWLGMWWVHVCTALLALALMLPEQVWYRRWRRRLRGRKTG</sequence>
<comment type="subcellular location">
    <subcellularLocation>
        <location evidence="2">Cell inner membrane</location>
        <topology evidence="2">Multi-pass membrane protein</topology>
    </subcellularLocation>
</comment>
<dbReference type="InterPro" id="IPR030922">
    <property type="entry name" value="LptF"/>
</dbReference>
<evidence type="ECO:0000256" key="5">
    <source>
        <dbReference type="ARBA" id="ARBA00022448"/>
    </source>
</evidence>
<dbReference type="PANTHER" id="PTHR33529">
    <property type="entry name" value="SLR0882 PROTEIN-RELATED"/>
    <property type="match status" value="1"/>
</dbReference>
<feature type="transmembrane region" description="Helical" evidence="12">
    <location>
        <begin position="273"/>
        <end position="290"/>
    </location>
</feature>
<dbReference type="EMBL" id="LMXI01000301">
    <property type="protein sequence ID" value="KRT58669.1"/>
    <property type="molecule type" value="Genomic_DNA"/>
</dbReference>
<comment type="caution">
    <text evidence="13">The sequence shown here is derived from an EMBL/GenBank/DDBJ whole genome shotgun (WGS) entry which is preliminary data.</text>
</comment>
<dbReference type="GO" id="GO:0043190">
    <property type="term" value="C:ATP-binding cassette (ABC) transporter complex"/>
    <property type="evidence" value="ECO:0007669"/>
    <property type="project" value="InterPro"/>
</dbReference>
<dbReference type="GO" id="GO:0055085">
    <property type="term" value="P:transmembrane transport"/>
    <property type="evidence" value="ECO:0007669"/>
    <property type="project" value="InterPro"/>
</dbReference>
<comment type="similarity">
    <text evidence="3">Belongs to the LptF/LptG family.</text>
</comment>
<dbReference type="RefSeq" id="WP_057956054.1">
    <property type="nucleotide sequence ID" value="NZ_KQ556904.1"/>
</dbReference>
<dbReference type="InterPro" id="IPR005495">
    <property type="entry name" value="LptG/LptF_permease"/>
</dbReference>
<keyword evidence="8 12" id="KW-0812">Transmembrane</keyword>